<keyword evidence="2" id="KW-1185">Reference proteome</keyword>
<protein>
    <submittedName>
        <fullName evidence="1">Uncharacterized protein</fullName>
    </submittedName>
</protein>
<evidence type="ECO:0000313" key="1">
    <source>
        <dbReference type="EMBL" id="MEQ2240423.1"/>
    </source>
</evidence>
<gene>
    <name evidence="1" type="ORF">ILYODFUR_014700</name>
</gene>
<dbReference type="Proteomes" id="UP001482620">
    <property type="component" value="Unassembled WGS sequence"/>
</dbReference>
<comment type="caution">
    <text evidence="1">The sequence shown here is derived from an EMBL/GenBank/DDBJ whole genome shotgun (WGS) entry which is preliminary data.</text>
</comment>
<organism evidence="1 2">
    <name type="scientific">Ilyodon furcidens</name>
    <name type="common">goldbreast splitfin</name>
    <dbReference type="NCBI Taxonomy" id="33524"/>
    <lineage>
        <taxon>Eukaryota</taxon>
        <taxon>Metazoa</taxon>
        <taxon>Chordata</taxon>
        <taxon>Craniata</taxon>
        <taxon>Vertebrata</taxon>
        <taxon>Euteleostomi</taxon>
        <taxon>Actinopterygii</taxon>
        <taxon>Neopterygii</taxon>
        <taxon>Teleostei</taxon>
        <taxon>Neoteleostei</taxon>
        <taxon>Acanthomorphata</taxon>
        <taxon>Ovalentaria</taxon>
        <taxon>Atherinomorphae</taxon>
        <taxon>Cyprinodontiformes</taxon>
        <taxon>Goodeidae</taxon>
        <taxon>Ilyodon</taxon>
    </lineage>
</organism>
<accession>A0ABV0U5G3</accession>
<proteinExistence type="predicted"/>
<name>A0ABV0U5G3_9TELE</name>
<reference evidence="1 2" key="1">
    <citation type="submission" date="2021-06" db="EMBL/GenBank/DDBJ databases">
        <authorList>
            <person name="Palmer J.M."/>
        </authorList>
    </citation>
    <scope>NUCLEOTIDE SEQUENCE [LARGE SCALE GENOMIC DNA]</scope>
    <source>
        <strain evidence="2">if_2019</strain>
        <tissue evidence="1">Muscle</tissue>
    </source>
</reference>
<evidence type="ECO:0000313" key="2">
    <source>
        <dbReference type="Proteomes" id="UP001482620"/>
    </source>
</evidence>
<sequence length="101" mass="11621">MSHTKNGCILYRKLLFMTAKKKHLYDPSYKCWYKQTSSMGAPSNSSMLNGAWHAPLCAYQVKSIQRFMTMLQDNVQGLCRAPFLMHFGHTHLQSVWCLCGD</sequence>
<dbReference type="EMBL" id="JAHRIQ010059178">
    <property type="protein sequence ID" value="MEQ2240423.1"/>
    <property type="molecule type" value="Genomic_DNA"/>
</dbReference>